<proteinExistence type="predicted"/>
<accession>A0A662ZBW2</accession>
<gene>
    <name evidence="1" type="ORF">SAMN04487865_106316</name>
</gene>
<protein>
    <submittedName>
        <fullName evidence="1">Uncharacterized protein</fullName>
    </submittedName>
</protein>
<sequence>MISKISSDLFQNSRIEKVDDTKYRIDVSKIQEKIQTELSKNKLQENSNIQKIDISNFNSISKPQTKEIERDNPNPYSAFFSSATTISKDSQDYMINGVKFSEEEYSKAKSVLNAAAESLGIGIGKNTDIDYRNYAEMALAGKAIDTWCHDNLTDEQSEIVSDAFKMHTSVLKSRQGILVNSGRFTGELETTESYYGVKSIVSQEVMDTITSKFSKNYPKVTGLKKITSSDRTAMTHIATNQNLIKELEKAFSAVDLKSVDPLQELKSIYSKMMQPSFVECGLKPESQDNMVNFAFDSFNNILDRINSAGSSLKMSEKI</sequence>
<evidence type="ECO:0000313" key="1">
    <source>
        <dbReference type="EMBL" id="SFK37762.1"/>
    </source>
</evidence>
<reference evidence="1 2" key="1">
    <citation type="submission" date="2016-10" db="EMBL/GenBank/DDBJ databases">
        <authorList>
            <person name="Varghese N."/>
            <person name="Submissions S."/>
        </authorList>
    </citation>
    <scope>NUCLEOTIDE SEQUENCE [LARGE SCALE GENOMIC DNA]</scope>
    <source>
        <strain evidence="1 2">22B</strain>
    </source>
</reference>
<dbReference type="EMBL" id="FOSF01000063">
    <property type="protein sequence ID" value="SFK37762.1"/>
    <property type="molecule type" value="Genomic_DNA"/>
</dbReference>
<evidence type="ECO:0000313" key="2">
    <source>
        <dbReference type="Proteomes" id="UP000243374"/>
    </source>
</evidence>
<name>A0A662ZBW2_9GAMM</name>
<organism evidence="1 2">
    <name type="scientific">Succinivibrio dextrinosolvens</name>
    <dbReference type="NCBI Taxonomy" id="83771"/>
    <lineage>
        <taxon>Bacteria</taxon>
        <taxon>Pseudomonadati</taxon>
        <taxon>Pseudomonadota</taxon>
        <taxon>Gammaproteobacteria</taxon>
        <taxon>Aeromonadales</taxon>
        <taxon>Succinivibrionaceae</taxon>
        <taxon>Succinivibrio</taxon>
    </lineage>
</organism>
<dbReference type="RefSeq" id="WP_074841515.1">
    <property type="nucleotide sequence ID" value="NZ_CP047056.1"/>
</dbReference>
<dbReference type="AlphaFoldDB" id="A0A662ZBW2"/>
<dbReference type="Proteomes" id="UP000243374">
    <property type="component" value="Unassembled WGS sequence"/>
</dbReference>
<keyword evidence="2" id="KW-1185">Reference proteome</keyword>
<dbReference type="OrthoDB" id="9819053at2"/>